<evidence type="ECO:0000256" key="1">
    <source>
        <dbReference type="SAM" id="MobiDB-lite"/>
    </source>
</evidence>
<feature type="non-terminal residue" evidence="2">
    <location>
        <position position="183"/>
    </location>
</feature>
<reference evidence="2 3" key="1">
    <citation type="journal article" date="2023" name="IScience">
        <title>Expanded male sex-determining region conserved during the evolution of homothallism in the green alga Volvox.</title>
        <authorList>
            <person name="Yamamoto K."/>
            <person name="Matsuzaki R."/>
            <person name="Mahakham W."/>
            <person name="Heman W."/>
            <person name="Sekimoto H."/>
            <person name="Kawachi M."/>
            <person name="Minakuchi Y."/>
            <person name="Toyoda A."/>
            <person name="Nozaki H."/>
        </authorList>
    </citation>
    <scope>NUCLEOTIDE SEQUENCE [LARGE SCALE GENOMIC DNA]</scope>
    <source>
        <strain evidence="2 3">NIES-4468</strain>
    </source>
</reference>
<feature type="compositionally biased region" description="Basic residues" evidence="1">
    <location>
        <begin position="1"/>
        <end position="10"/>
    </location>
</feature>
<feature type="region of interest" description="Disordered" evidence="1">
    <location>
        <begin position="59"/>
        <end position="92"/>
    </location>
</feature>
<evidence type="ECO:0008006" key="4">
    <source>
        <dbReference type="Google" id="ProtNLM"/>
    </source>
</evidence>
<accession>A0ABQ5SCD1</accession>
<protein>
    <recommendedName>
        <fullName evidence="4">Ribosome biogenesis protein SLX9</fullName>
    </recommendedName>
</protein>
<dbReference type="EMBL" id="BSDZ01000078">
    <property type="protein sequence ID" value="GLI67099.1"/>
    <property type="molecule type" value="Genomic_DNA"/>
</dbReference>
<comment type="caution">
    <text evidence="2">The sequence shown here is derived from an EMBL/GenBank/DDBJ whole genome shotgun (WGS) entry which is preliminary data.</text>
</comment>
<proteinExistence type="predicted"/>
<evidence type="ECO:0000313" key="2">
    <source>
        <dbReference type="EMBL" id="GLI67099.1"/>
    </source>
</evidence>
<feature type="region of interest" description="Disordered" evidence="1">
    <location>
        <begin position="1"/>
        <end position="31"/>
    </location>
</feature>
<feature type="region of interest" description="Disordered" evidence="1">
    <location>
        <begin position="156"/>
        <end position="183"/>
    </location>
</feature>
<evidence type="ECO:0000313" key="3">
    <source>
        <dbReference type="Proteomes" id="UP001165090"/>
    </source>
</evidence>
<keyword evidence="3" id="KW-1185">Reference proteome</keyword>
<name>A0ABQ5SCD1_9CHLO</name>
<feature type="compositionally biased region" description="Low complexity" evidence="1">
    <location>
        <begin position="21"/>
        <end position="31"/>
    </location>
</feature>
<organism evidence="2 3">
    <name type="scientific">Volvox africanus</name>
    <dbReference type="NCBI Taxonomy" id="51714"/>
    <lineage>
        <taxon>Eukaryota</taxon>
        <taxon>Viridiplantae</taxon>
        <taxon>Chlorophyta</taxon>
        <taxon>core chlorophytes</taxon>
        <taxon>Chlorophyceae</taxon>
        <taxon>CS clade</taxon>
        <taxon>Chlamydomonadales</taxon>
        <taxon>Volvocaceae</taxon>
        <taxon>Volvox</taxon>
    </lineage>
</organism>
<gene>
    <name evidence="2" type="ORF">VaNZ11_011304</name>
</gene>
<dbReference type="Proteomes" id="UP001165090">
    <property type="component" value="Unassembled WGS sequence"/>
</dbReference>
<sequence>MTKTSKRQQKNKQVQSLRSKAGGSSSGLANGLDLLSDELKQQYEESGIDPTQLILAQTSKFTKAAKQGPPSQPPAEQELSKSQLRKLKQVQLKKERREKISQVLAQLHDHAASDATLSVLRPLHQRGHRETKKQRLRRELQLQRAGLAGEQLAEVLGDAPGGAGSELLRRRKVKDVDEMGGSD</sequence>